<feature type="short sequence motif" description="GXSXG" evidence="4">
    <location>
        <begin position="36"/>
        <end position="40"/>
    </location>
</feature>
<evidence type="ECO:0000313" key="7">
    <source>
        <dbReference type="Proteomes" id="UP000287823"/>
    </source>
</evidence>
<dbReference type="Gene3D" id="3.40.1090.10">
    <property type="entry name" value="Cytosolic phospholipase A2 catalytic domain"/>
    <property type="match status" value="1"/>
</dbReference>
<feature type="active site" description="Proton acceptor" evidence="4">
    <location>
        <position position="200"/>
    </location>
</feature>
<dbReference type="PANTHER" id="PTHR14226">
    <property type="entry name" value="NEUROPATHY TARGET ESTERASE/SWISS CHEESE D.MELANOGASTER"/>
    <property type="match status" value="1"/>
</dbReference>
<name>A0A432WI15_9GAMM</name>
<accession>A0A432WI15</accession>
<dbReference type="GO" id="GO:0016042">
    <property type="term" value="P:lipid catabolic process"/>
    <property type="evidence" value="ECO:0007669"/>
    <property type="project" value="UniProtKB-UniRule"/>
</dbReference>
<gene>
    <name evidence="6" type="ORF">CWE14_07885</name>
</gene>
<dbReference type="GO" id="GO:0016787">
    <property type="term" value="F:hydrolase activity"/>
    <property type="evidence" value="ECO:0007669"/>
    <property type="project" value="UniProtKB-UniRule"/>
</dbReference>
<evidence type="ECO:0000256" key="1">
    <source>
        <dbReference type="ARBA" id="ARBA00022801"/>
    </source>
</evidence>
<dbReference type="SUPFAM" id="SSF52151">
    <property type="entry name" value="FabD/lysophospholipase-like"/>
    <property type="match status" value="1"/>
</dbReference>
<dbReference type="PANTHER" id="PTHR14226:SF57">
    <property type="entry name" value="BLR7027 PROTEIN"/>
    <property type="match status" value="1"/>
</dbReference>
<keyword evidence="2 4" id="KW-0442">Lipid degradation</keyword>
<keyword evidence="1 4" id="KW-0378">Hydrolase</keyword>
<reference evidence="6 7" key="1">
    <citation type="journal article" date="2011" name="Front. Microbiol.">
        <title>Genomic signatures of strain selection and enhancement in Bacillus atrophaeus var. globigii, a historical biowarfare simulant.</title>
        <authorList>
            <person name="Gibbons H.S."/>
            <person name="Broomall S.M."/>
            <person name="McNew L.A."/>
            <person name="Daligault H."/>
            <person name="Chapman C."/>
            <person name="Bruce D."/>
            <person name="Karavis M."/>
            <person name="Krepps M."/>
            <person name="McGregor P.A."/>
            <person name="Hong C."/>
            <person name="Park K.H."/>
            <person name="Akmal A."/>
            <person name="Feldman A."/>
            <person name="Lin J.S."/>
            <person name="Chang W.E."/>
            <person name="Higgs B.W."/>
            <person name="Demirev P."/>
            <person name="Lindquist J."/>
            <person name="Liem A."/>
            <person name="Fochler E."/>
            <person name="Read T.D."/>
            <person name="Tapia R."/>
            <person name="Johnson S."/>
            <person name="Bishop-Lilly K.A."/>
            <person name="Detter C."/>
            <person name="Han C."/>
            <person name="Sozhamannan S."/>
            <person name="Rosenzweig C.N."/>
            <person name="Skowronski E.W."/>
        </authorList>
    </citation>
    <scope>NUCLEOTIDE SEQUENCE [LARGE SCALE GENOMIC DNA]</scope>
    <source>
        <strain evidence="6 7">Y4G10-17</strain>
    </source>
</reference>
<keyword evidence="3 4" id="KW-0443">Lipid metabolism</keyword>
<dbReference type="Pfam" id="PF01734">
    <property type="entry name" value="Patatin"/>
    <property type="match status" value="1"/>
</dbReference>
<evidence type="ECO:0000256" key="3">
    <source>
        <dbReference type="ARBA" id="ARBA00023098"/>
    </source>
</evidence>
<dbReference type="PROSITE" id="PS51635">
    <property type="entry name" value="PNPLA"/>
    <property type="match status" value="1"/>
</dbReference>
<proteinExistence type="predicted"/>
<comment type="caution">
    <text evidence="6">The sequence shown here is derived from an EMBL/GenBank/DDBJ whole genome shotgun (WGS) entry which is preliminary data.</text>
</comment>
<evidence type="ECO:0000256" key="4">
    <source>
        <dbReference type="PROSITE-ProRule" id="PRU01161"/>
    </source>
</evidence>
<sequence length="372" mass="41656">MLTGGGARAAYQVGVLKGIASMVPRAHPLPFRILTGTSAGALNAASLACYSSNFHLAVKKLEQVWTNFSTDQVYKCSTGEVFGHLMSRVGRIFQSETAENPASSLFDNQPLRELIHRVVDFRKIDRQIQRGYLRAIAINASCYNSGHSISFFEGASHYKNWKRANREGVRSRLTAEHLMASAAIPMIFPAIELQHKFYGDGAIHQISPLSPPVHLGASKILVIGVDQPHMEDHLQRHYVPSSATIAGHLLDTIFADTLNSDVERMQRINSTIRQLQRAGSEHPELRLVDTLIVKPELDFNQMAHRHFERMPSAVRRLLGLVGVDQDTPSSIVSYLLFEKEYCRELIDIGYQDALKQESEIHHFLELGGRPIR</sequence>
<dbReference type="RefSeq" id="WP_126799103.1">
    <property type="nucleotide sequence ID" value="NZ_PIPO01000003.1"/>
</dbReference>
<dbReference type="InterPro" id="IPR002641">
    <property type="entry name" value="PNPLA_dom"/>
</dbReference>
<evidence type="ECO:0000313" key="6">
    <source>
        <dbReference type="EMBL" id="RUO33395.1"/>
    </source>
</evidence>
<dbReference type="AlphaFoldDB" id="A0A432WI15"/>
<protein>
    <submittedName>
        <fullName evidence="6">Patatin</fullName>
    </submittedName>
</protein>
<dbReference type="EMBL" id="PIPO01000003">
    <property type="protein sequence ID" value="RUO33395.1"/>
    <property type="molecule type" value="Genomic_DNA"/>
</dbReference>
<dbReference type="InterPro" id="IPR016035">
    <property type="entry name" value="Acyl_Trfase/lysoPLipase"/>
</dbReference>
<comment type="caution">
    <text evidence="4">Lacks conserved residue(s) required for the propagation of feature annotation.</text>
</comment>
<dbReference type="InterPro" id="IPR050301">
    <property type="entry name" value="NTE"/>
</dbReference>
<feature type="short sequence motif" description="DGA/G" evidence="4">
    <location>
        <begin position="200"/>
        <end position="202"/>
    </location>
</feature>
<organism evidence="6 7">
    <name type="scientific">Aliidiomarina soli</name>
    <dbReference type="NCBI Taxonomy" id="1928574"/>
    <lineage>
        <taxon>Bacteria</taxon>
        <taxon>Pseudomonadati</taxon>
        <taxon>Pseudomonadota</taxon>
        <taxon>Gammaproteobacteria</taxon>
        <taxon>Alteromonadales</taxon>
        <taxon>Idiomarinaceae</taxon>
        <taxon>Aliidiomarina</taxon>
    </lineage>
</organism>
<dbReference type="Proteomes" id="UP000287823">
    <property type="component" value="Unassembled WGS sequence"/>
</dbReference>
<evidence type="ECO:0000256" key="2">
    <source>
        <dbReference type="ARBA" id="ARBA00022963"/>
    </source>
</evidence>
<evidence type="ECO:0000259" key="5">
    <source>
        <dbReference type="PROSITE" id="PS51635"/>
    </source>
</evidence>
<feature type="domain" description="PNPLA" evidence="5">
    <location>
        <begin position="1"/>
        <end position="213"/>
    </location>
</feature>
<keyword evidence="7" id="KW-1185">Reference proteome</keyword>
<feature type="active site" description="Nucleophile" evidence="4">
    <location>
        <position position="38"/>
    </location>
</feature>